<dbReference type="PANTHER" id="PTHR34606">
    <property type="entry name" value="BON DOMAIN-CONTAINING PROTEIN"/>
    <property type="match status" value="1"/>
</dbReference>
<feature type="domain" description="BON" evidence="2">
    <location>
        <begin position="150"/>
        <end position="218"/>
    </location>
</feature>
<dbReference type="SMART" id="SM00749">
    <property type="entry name" value="BON"/>
    <property type="match status" value="3"/>
</dbReference>
<dbReference type="RefSeq" id="WP_137342159.1">
    <property type="nucleotide sequence ID" value="NZ_BSQH01000036.1"/>
</dbReference>
<evidence type="ECO:0000259" key="2">
    <source>
        <dbReference type="PROSITE" id="PS50914"/>
    </source>
</evidence>
<sequence>MKTNEELQKDVQDAIKWEPLLKAAEIGVTAKDGVITLSGTVDSYAKKSEAEAAAKTVAGVKVVVEQIEIKTYSNLLHRDDNDLANEVLNAYKWNWEIPNDKVKVKVENGWITLEGAVEWNYQREAAERLIKKLAGIKGISNLITINTEVHDEIEKMGIESALGRNWSISKQNIHVKVVGTKVTLTGTVDSWYQKEEAGRIAWNAPGVVSVDNELLVEYAYSLVD</sequence>
<dbReference type="Gene3D" id="3.30.1340.30">
    <property type="match status" value="3"/>
</dbReference>
<gene>
    <name evidence="3" type="ORF">FDK13_21945</name>
</gene>
<name>A0A4U6D1D0_9BACT</name>
<dbReference type="AlphaFoldDB" id="A0A4U6D1D0"/>
<dbReference type="OrthoDB" id="870892at2"/>
<organism evidence="3 4">
    <name type="scientific">Dyadobacter frigoris</name>
    <dbReference type="NCBI Taxonomy" id="2576211"/>
    <lineage>
        <taxon>Bacteria</taxon>
        <taxon>Pseudomonadati</taxon>
        <taxon>Bacteroidota</taxon>
        <taxon>Cytophagia</taxon>
        <taxon>Cytophagales</taxon>
        <taxon>Spirosomataceae</taxon>
        <taxon>Dyadobacter</taxon>
    </lineage>
</organism>
<feature type="domain" description="BON" evidence="2">
    <location>
        <begin position="3"/>
        <end position="71"/>
    </location>
</feature>
<dbReference type="Pfam" id="PF04972">
    <property type="entry name" value="BON"/>
    <property type="match status" value="3"/>
</dbReference>
<evidence type="ECO:0000313" key="3">
    <source>
        <dbReference type="EMBL" id="TKT90396.1"/>
    </source>
</evidence>
<dbReference type="InterPro" id="IPR007055">
    <property type="entry name" value="BON_dom"/>
</dbReference>
<dbReference type="InterPro" id="IPR051686">
    <property type="entry name" value="Lipoprotein_DolP"/>
</dbReference>
<dbReference type="Proteomes" id="UP000304900">
    <property type="component" value="Unassembled WGS sequence"/>
</dbReference>
<dbReference type="PROSITE" id="PS50914">
    <property type="entry name" value="BON"/>
    <property type="match status" value="3"/>
</dbReference>
<feature type="domain" description="BON" evidence="2">
    <location>
        <begin position="79"/>
        <end position="147"/>
    </location>
</feature>
<dbReference type="PANTHER" id="PTHR34606:SF4">
    <property type="entry name" value="OUTER MEMBRANE LIPOPROTEIN DOLP"/>
    <property type="match status" value="1"/>
</dbReference>
<dbReference type="EMBL" id="SZVO01000010">
    <property type="protein sequence ID" value="TKT90396.1"/>
    <property type="molecule type" value="Genomic_DNA"/>
</dbReference>
<evidence type="ECO:0000313" key="4">
    <source>
        <dbReference type="Proteomes" id="UP000304900"/>
    </source>
</evidence>
<reference evidence="3 4" key="1">
    <citation type="submission" date="2019-05" db="EMBL/GenBank/DDBJ databases">
        <title>Dyadobacter AR-3-8 sp. nov., isolated from arctic soil.</title>
        <authorList>
            <person name="Chaudhary D.K."/>
        </authorList>
    </citation>
    <scope>NUCLEOTIDE SEQUENCE [LARGE SCALE GENOMIC DNA]</scope>
    <source>
        <strain evidence="3 4">AR-3-8</strain>
    </source>
</reference>
<keyword evidence="1" id="KW-0732">Signal</keyword>
<proteinExistence type="predicted"/>
<keyword evidence="4" id="KW-1185">Reference proteome</keyword>
<protein>
    <submittedName>
        <fullName evidence="3">BON domain-containing protein</fullName>
    </submittedName>
</protein>
<evidence type="ECO:0000256" key="1">
    <source>
        <dbReference type="ARBA" id="ARBA00022729"/>
    </source>
</evidence>
<comment type="caution">
    <text evidence="3">The sequence shown here is derived from an EMBL/GenBank/DDBJ whole genome shotgun (WGS) entry which is preliminary data.</text>
</comment>
<dbReference type="InterPro" id="IPR014004">
    <property type="entry name" value="Transpt-assoc_nodulatn_dom_bac"/>
</dbReference>
<accession>A0A4U6D1D0</accession>